<gene>
    <name evidence="4" type="ORF">P5X88_04805</name>
</gene>
<dbReference type="InterPro" id="IPR017293">
    <property type="entry name" value="N-acetylmuramoyl-L-ala_amidase"/>
</dbReference>
<feature type="domain" description="SH3b" evidence="3">
    <location>
        <begin position="29"/>
        <end position="91"/>
    </location>
</feature>
<evidence type="ECO:0000256" key="1">
    <source>
        <dbReference type="ARBA" id="ARBA00022801"/>
    </source>
</evidence>
<reference evidence="4" key="1">
    <citation type="submission" date="2023-03" db="EMBL/GenBank/DDBJ databases">
        <title>Bacterial isolates from washroom surfaces on a university campus.</title>
        <authorList>
            <person name="Holman D.B."/>
            <person name="Gzyl K.E."/>
            <person name="Taheri A.E."/>
        </authorList>
    </citation>
    <scope>NUCLEOTIDE SEQUENCE</scope>
    <source>
        <strain evidence="4">RD03</strain>
    </source>
</reference>
<dbReference type="SUPFAM" id="SSF53187">
    <property type="entry name" value="Zn-dependent exopeptidases"/>
    <property type="match status" value="1"/>
</dbReference>
<keyword evidence="2" id="KW-0961">Cell wall biogenesis/degradation</keyword>
<dbReference type="AlphaFoldDB" id="A0AAW6STT5"/>
<dbReference type="GO" id="GO:0009253">
    <property type="term" value="P:peptidoglycan catabolic process"/>
    <property type="evidence" value="ECO:0007669"/>
    <property type="project" value="InterPro"/>
</dbReference>
<keyword evidence="1 4" id="KW-0378">Hydrolase</keyword>
<dbReference type="PIRSF" id="PIRSF037846">
    <property type="entry name" value="Autolysin_YrvJ_prd"/>
    <property type="match status" value="1"/>
</dbReference>
<organism evidence="4 5">
    <name type="scientific">Heyndrickxia oleronia</name>
    <dbReference type="NCBI Taxonomy" id="38875"/>
    <lineage>
        <taxon>Bacteria</taxon>
        <taxon>Bacillati</taxon>
        <taxon>Bacillota</taxon>
        <taxon>Bacilli</taxon>
        <taxon>Bacillales</taxon>
        <taxon>Bacillaceae</taxon>
        <taxon>Heyndrickxia</taxon>
    </lineage>
</organism>
<evidence type="ECO:0000259" key="3">
    <source>
        <dbReference type="PROSITE" id="PS51781"/>
    </source>
</evidence>
<feature type="domain" description="SH3b" evidence="3">
    <location>
        <begin position="171"/>
        <end position="233"/>
    </location>
</feature>
<evidence type="ECO:0000256" key="2">
    <source>
        <dbReference type="ARBA" id="ARBA00023316"/>
    </source>
</evidence>
<dbReference type="RefSeq" id="WP_280615941.1">
    <property type="nucleotide sequence ID" value="NZ_JAROYP010000002.1"/>
</dbReference>
<dbReference type="SMART" id="SM00646">
    <property type="entry name" value="Ami_3"/>
    <property type="match status" value="1"/>
</dbReference>
<feature type="domain" description="SH3b" evidence="3">
    <location>
        <begin position="98"/>
        <end position="162"/>
    </location>
</feature>
<dbReference type="GO" id="GO:0030288">
    <property type="term" value="C:outer membrane-bounded periplasmic space"/>
    <property type="evidence" value="ECO:0007669"/>
    <property type="project" value="TreeGrafter"/>
</dbReference>
<dbReference type="Gene3D" id="3.40.630.40">
    <property type="entry name" value="Zn-dependent exopeptidases"/>
    <property type="match status" value="1"/>
</dbReference>
<dbReference type="Pfam" id="PF01520">
    <property type="entry name" value="Amidase_3"/>
    <property type="match status" value="1"/>
</dbReference>
<sequence length="424" mass="47524">MIKRSFILFTLLIFITIGSIQPSYYVQAQSTVEVDVEVLNIREGPGLSYPIIHKGKIGETYGLLQEKQDWYEIQLENGKKGWVADYLVSVDEQQKHLESKGIVTVDGLNIRSTPNLSGNIIGKLNAGEVIQILNESKDWIQISIGNRGQKGWVSRQYIMFDTKNEMNIPQQMMVTIIHNGTNLRSQPSTSSPIVGKGSSGDSYTVVETKNNWYKIQLSNGNFAYVASWVVLTTMETAQDNDKKKEKGLKGKIIVIDPGHGGRDSGTIGFSGTFEKDITLQTAEILKNKLKEDGAVVYLTREKDAFVPLPARVNLSSIHRADAFISLHYDSIDDQSVVGHTSYYYHSYQKILAENINNGISNILEINNRGVRFGDFHVIRENTRPAVLLELGYLSNPVQEASINSKKYQELMTDGIYNGLVNYFN</sequence>
<evidence type="ECO:0000313" key="5">
    <source>
        <dbReference type="Proteomes" id="UP001159179"/>
    </source>
</evidence>
<protein>
    <submittedName>
        <fullName evidence="4">N-acetylmuramoyl-L-alanine amidase</fullName>
        <ecNumber evidence="4">3.5.1.28</ecNumber>
    </submittedName>
</protein>
<dbReference type="Gene3D" id="2.30.30.40">
    <property type="entry name" value="SH3 Domains"/>
    <property type="match status" value="3"/>
</dbReference>
<dbReference type="PROSITE" id="PS51781">
    <property type="entry name" value="SH3B"/>
    <property type="match status" value="3"/>
</dbReference>
<dbReference type="GO" id="GO:0008745">
    <property type="term" value="F:N-acetylmuramoyl-L-alanine amidase activity"/>
    <property type="evidence" value="ECO:0007669"/>
    <property type="project" value="UniProtKB-EC"/>
</dbReference>
<dbReference type="CDD" id="cd02696">
    <property type="entry name" value="MurNAc-LAA"/>
    <property type="match status" value="1"/>
</dbReference>
<comment type="caution">
    <text evidence="4">The sequence shown here is derived from an EMBL/GenBank/DDBJ whole genome shotgun (WGS) entry which is preliminary data.</text>
</comment>
<accession>A0AAW6STT5</accession>
<dbReference type="InterPro" id="IPR003646">
    <property type="entry name" value="SH3-like_bac-type"/>
</dbReference>
<dbReference type="Pfam" id="PF08239">
    <property type="entry name" value="SH3_3"/>
    <property type="match status" value="3"/>
</dbReference>
<dbReference type="PANTHER" id="PTHR30404">
    <property type="entry name" value="N-ACETYLMURAMOYL-L-ALANINE AMIDASE"/>
    <property type="match status" value="1"/>
</dbReference>
<dbReference type="GO" id="GO:0071555">
    <property type="term" value="P:cell wall organization"/>
    <property type="evidence" value="ECO:0007669"/>
    <property type="project" value="UniProtKB-KW"/>
</dbReference>
<dbReference type="PANTHER" id="PTHR30404:SF7">
    <property type="entry name" value="CELL WALL AMIDASE LYTH-RELATED"/>
    <property type="match status" value="1"/>
</dbReference>
<dbReference type="EMBL" id="JAROYP010000002">
    <property type="protein sequence ID" value="MDH5160246.1"/>
    <property type="molecule type" value="Genomic_DNA"/>
</dbReference>
<evidence type="ECO:0000313" key="4">
    <source>
        <dbReference type="EMBL" id="MDH5160246.1"/>
    </source>
</evidence>
<dbReference type="Proteomes" id="UP001159179">
    <property type="component" value="Unassembled WGS sequence"/>
</dbReference>
<name>A0AAW6STT5_9BACI</name>
<dbReference type="InterPro" id="IPR002508">
    <property type="entry name" value="MurNAc-LAA_cat"/>
</dbReference>
<dbReference type="InterPro" id="IPR050695">
    <property type="entry name" value="N-acetylmuramoyl_amidase_3"/>
</dbReference>
<dbReference type="SMART" id="SM00287">
    <property type="entry name" value="SH3b"/>
    <property type="match status" value="3"/>
</dbReference>
<proteinExistence type="predicted"/>
<dbReference type="EC" id="3.5.1.28" evidence="4"/>